<keyword evidence="7 10" id="KW-0067">ATP-binding</keyword>
<proteinExistence type="inferred from homology"/>
<evidence type="ECO:0000256" key="5">
    <source>
        <dbReference type="ARBA" id="ARBA00022723"/>
    </source>
</evidence>
<dbReference type="InterPro" id="IPR016185">
    <property type="entry name" value="PreATP-grasp_dom_sf"/>
</dbReference>
<comment type="cofactor">
    <cofactor evidence="2">
        <name>Mg(2+)</name>
        <dbReference type="ChEBI" id="CHEBI:18420"/>
    </cofactor>
</comment>
<evidence type="ECO:0000256" key="10">
    <source>
        <dbReference type="HAMAP-Rule" id="MF_00162"/>
    </source>
</evidence>
<dbReference type="GO" id="GO:0004363">
    <property type="term" value="F:glutathione synthase activity"/>
    <property type="evidence" value="ECO:0007669"/>
    <property type="project" value="UniProtKB-UniRule"/>
</dbReference>
<dbReference type="SUPFAM" id="SSF52440">
    <property type="entry name" value="PreATP-grasp domain"/>
    <property type="match status" value="1"/>
</dbReference>
<dbReference type="GO" id="GO:0046872">
    <property type="term" value="F:metal ion binding"/>
    <property type="evidence" value="ECO:0007669"/>
    <property type="project" value="UniProtKB-KW"/>
</dbReference>
<protein>
    <recommendedName>
        <fullName evidence="10">Glutathione synthetase</fullName>
        <ecNumber evidence="10">6.3.2.3</ecNumber>
    </recommendedName>
    <alternativeName>
        <fullName evidence="10">GSH synthetase</fullName>
        <shortName evidence="10">GSH-S</shortName>
        <shortName evidence="10">GSHase</shortName>
    </alternativeName>
    <alternativeName>
        <fullName evidence="10">Glutathione synthase</fullName>
    </alternativeName>
</protein>
<reference evidence="12" key="1">
    <citation type="submission" date="2018-10" db="EMBL/GenBank/DDBJ databases">
        <title>Iterative Subtractive Binning of Freshwater Chronoseries Metagenomes Recovers Nearly Complete Genomes from over Four Hundred Novel Species.</title>
        <authorList>
            <person name="Rodriguez-R L.M."/>
            <person name="Tsementzi D."/>
            <person name="Luo C."/>
            <person name="Konstantinidis K.T."/>
        </authorList>
    </citation>
    <scope>NUCLEOTIDE SEQUENCE</scope>
    <source>
        <strain evidence="12">WB8_1A_003</strain>
    </source>
</reference>
<evidence type="ECO:0000256" key="1">
    <source>
        <dbReference type="ARBA" id="ARBA00001936"/>
    </source>
</evidence>
<evidence type="ECO:0000259" key="11">
    <source>
        <dbReference type="PROSITE" id="PS50975"/>
    </source>
</evidence>
<evidence type="ECO:0000256" key="2">
    <source>
        <dbReference type="ARBA" id="ARBA00001946"/>
    </source>
</evidence>
<dbReference type="InterPro" id="IPR011761">
    <property type="entry name" value="ATP-grasp"/>
</dbReference>
<dbReference type="Gene3D" id="3.40.50.20">
    <property type="match status" value="1"/>
</dbReference>
<comment type="similarity">
    <text evidence="10">Belongs to the prokaryotic GSH synthase family.</text>
</comment>
<accession>A0A966HJM2</accession>
<dbReference type="Pfam" id="PF02955">
    <property type="entry name" value="GSH-S_ATP"/>
    <property type="match status" value="1"/>
</dbReference>
<dbReference type="InterPro" id="IPR013815">
    <property type="entry name" value="ATP_grasp_subdomain_1"/>
</dbReference>
<dbReference type="GO" id="GO:0005737">
    <property type="term" value="C:cytoplasm"/>
    <property type="evidence" value="ECO:0007669"/>
    <property type="project" value="TreeGrafter"/>
</dbReference>
<keyword evidence="6 10" id="KW-0547">Nucleotide-binding</keyword>
<comment type="caution">
    <text evidence="12">The sequence shown here is derived from an EMBL/GenBank/DDBJ whole genome shotgun (WGS) entry which is preliminary data.</text>
</comment>
<keyword evidence="8" id="KW-0460">Magnesium</keyword>
<evidence type="ECO:0000256" key="3">
    <source>
        <dbReference type="ARBA" id="ARBA00022598"/>
    </source>
</evidence>
<dbReference type="Gene3D" id="3.30.1490.20">
    <property type="entry name" value="ATP-grasp fold, A domain"/>
    <property type="match status" value="1"/>
</dbReference>
<evidence type="ECO:0000256" key="4">
    <source>
        <dbReference type="ARBA" id="ARBA00022684"/>
    </source>
</evidence>
<dbReference type="GO" id="GO:0005524">
    <property type="term" value="F:ATP binding"/>
    <property type="evidence" value="ECO:0007669"/>
    <property type="project" value="UniProtKB-UniRule"/>
</dbReference>
<name>A0A966HJM2_9PROT</name>
<feature type="domain" description="ATP-grasp" evidence="11">
    <location>
        <begin position="127"/>
        <end position="311"/>
    </location>
</feature>
<evidence type="ECO:0000256" key="7">
    <source>
        <dbReference type="ARBA" id="ARBA00022840"/>
    </source>
</evidence>
<dbReference type="NCBIfam" id="NF003573">
    <property type="entry name" value="PRK05246.1"/>
    <property type="match status" value="1"/>
</dbReference>
<dbReference type="AlphaFoldDB" id="A0A966HJM2"/>
<keyword evidence="5" id="KW-0479">Metal-binding</keyword>
<evidence type="ECO:0000256" key="8">
    <source>
        <dbReference type="ARBA" id="ARBA00022842"/>
    </source>
</evidence>
<evidence type="ECO:0000256" key="9">
    <source>
        <dbReference type="ARBA" id="ARBA00023211"/>
    </source>
</evidence>
<keyword evidence="9" id="KW-0464">Manganese</keyword>
<gene>
    <name evidence="10" type="primary">gshB</name>
    <name evidence="12" type="ORF">EBX29_00950</name>
</gene>
<keyword evidence="3 10" id="KW-0436">Ligase</keyword>
<dbReference type="EMBL" id="RGMI01000021">
    <property type="protein sequence ID" value="NCU50335.1"/>
    <property type="molecule type" value="Genomic_DNA"/>
</dbReference>
<evidence type="ECO:0000313" key="13">
    <source>
        <dbReference type="Proteomes" id="UP000699985"/>
    </source>
</evidence>
<organism evidence="12 13">
    <name type="scientific">Candidatus Fonsibacter lacus</name>
    <dbReference type="NCBI Taxonomy" id="2576439"/>
    <lineage>
        <taxon>Bacteria</taxon>
        <taxon>Pseudomonadati</taxon>
        <taxon>Pseudomonadota</taxon>
        <taxon>Alphaproteobacteria</taxon>
        <taxon>Candidatus Pelagibacterales</taxon>
        <taxon>Candidatus Pelagibacterales incertae sedis</taxon>
        <taxon>Candidatus Fonsibacter</taxon>
    </lineage>
</organism>
<evidence type="ECO:0000313" key="12">
    <source>
        <dbReference type="EMBL" id="NCU50335.1"/>
    </source>
</evidence>
<dbReference type="EC" id="6.3.2.3" evidence="10"/>
<comment type="catalytic activity">
    <reaction evidence="10">
        <text>gamma-L-glutamyl-L-cysteine + glycine + ATP = glutathione + ADP + phosphate + H(+)</text>
        <dbReference type="Rhea" id="RHEA:13557"/>
        <dbReference type="ChEBI" id="CHEBI:15378"/>
        <dbReference type="ChEBI" id="CHEBI:30616"/>
        <dbReference type="ChEBI" id="CHEBI:43474"/>
        <dbReference type="ChEBI" id="CHEBI:57305"/>
        <dbReference type="ChEBI" id="CHEBI:57925"/>
        <dbReference type="ChEBI" id="CHEBI:58173"/>
        <dbReference type="ChEBI" id="CHEBI:456216"/>
        <dbReference type="EC" id="6.3.2.3"/>
    </reaction>
</comment>
<dbReference type="InterPro" id="IPR004215">
    <property type="entry name" value="GSHS_N"/>
</dbReference>
<dbReference type="InterPro" id="IPR006284">
    <property type="entry name" value="Glut_synth_pro"/>
</dbReference>
<dbReference type="InterPro" id="IPR004218">
    <property type="entry name" value="GSHS_ATP-bd"/>
</dbReference>
<dbReference type="NCBIfam" id="TIGR01380">
    <property type="entry name" value="glut_syn"/>
    <property type="match status" value="1"/>
</dbReference>
<comment type="cofactor">
    <cofactor evidence="1">
        <name>Mn(2+)</name>
        <dbReference type="ChEBI" id="CHEBI:29035"/>
    </cofactor>
</comment>
<dbReference type="Proteomes" id="UP000699985">
    <property type="component" value="Unassembled WGS sequence"/>
</dbReference>
<keyword evidence="4 10" id="KW-0317">Glutathione biosynthesis</keyword>
<dbReference type="Gene3D" id="3.30.470.20">
    <property type="entry name" value="ATP-grasp fold, B domain"/>
    <property type="match status" value="1"/>
</dbReference>
<dbReference type="PANTHER" id="PTHR21621:SF4">
    <property type="entry name" value="GLUTATHIONE SYNTHETASE"/>
    <property type="match status" value="1"/>
</dbReference>
<dbReference type="SUPFAM" id="SSF56059">
    <property type="entry name" value="Glutathione synthetase ATP-binding domain-like"/>
    <property type="match status" value="1"/>
</dbReference>
<dbReference type="PROSITE" id="PS50975">
    <property type="entry name" value="ATP_GRASP"/>
    <property type="match status" value="1"/>
</dbReference>
<dbReference type="Pfam" id="PF02951">
    <property type="entry name" value="GSH-S_N"/>
    <property type="match status" value="1"/>
</dbReference>
<comment type="pathway">
    <text evidence="10">Sulfur metabolism; glutathione biosynthesis; glutathione from L-cysteine and L-glutamate: step 2/2.</text>
</comment>
<evidence type="ECO:0000256" key="6">
    <source>
        <dbReference type="ARBA" id="ARBA00022741"/>
    </source>
</evidence>
<dbReference type="HAMAP" id="MF_00162">
    <property type="entry name" value="GSH_S"/>
    <property type="match status" value="1"/>
</dbReference>
<dbReference type="PANTHER" id="PTHR21621">
    <property type="entry name" value="RIBOSOMAL PROTEIN S6 MODIFICATION PROTEIN"/>
    <property type="match status" value="1"/>
</dbReference>
<sequence>MKKHFKIAIQMDPLESINIKSDSTYILALEAQKRGYRLFHYLPENLIYENGRVSALGNVFKLFPNKKIFFKKYQTQKIFLDDYDVILVRQDPPFNMSYITATYLLEKVSNKTLILNNPKSIRDNPEKLSMFNFKSVIPPTLISKNIEQCFNFQKKYKKTIIKPLYGNGGEGISKLEGINVMLKRKILKLINKYKQPIVMQKYLSEIKEGDRRIILIDGEYVGSVARIPKKGSVTANFHTGGTAKKVGLIRRDKKICNILKPFLKKNKLFFTGIDIIGNYLTEINVTSPTGIQEINRLNGARLEKFFWDRVEKKLR</sequence>